<keyword evidence="3" id="KW-1185">Reference proteome</keyword>
<protein>
    <submittedName>
        <fullName evidence="2">Uncharacterized protein</fullName>
    </submittedName>
</protein>
<dbReference type="EMBL" id="MU005994">
    <property type="protein sequence ID" value="KAF2859329.1"/>
    <property type="molecule type" value="Genomic_DNA"/>
</dbReference>
<proteinExistence type="predicted"/>
<evidence type="ECO:0000313" key="3">
    <source>
        <dbReference type="Proteomes" id="UP000799421"/>
    </source>
</evidence>
<organism evidence="2 3">
    <name type="scientific">Piedraia hortae CBS 480.64</name>
    <dbReference type="NCBI Taxonomy" id="1314780"/>
    <lineage>
        <taxon>Eukaryota</taxon>
        <taxon>Fungi</taxon>
        <taxon>Dikarya</taxon>
        <taxon>Ascomycota</taxon>
        <taxon>Pezizomycotina</taxon>
        <taxon>Dothideomycetes</taxon>
        <taxon>Dothideomycetidae</taxon>
        <taxon>Capnodiales</taxon>
        <taxon>Piedraiaceae</taxon>
        <taxon>Piedraia</taxon>
    </lineage>
</organism>
<gene>
    <name evidence="2" type="ORF">K470DRAFT_277792</name>
</gene>
<dbReference type="Proteomes" id="UP000799421">
    <property type="component" value="Unassembled WGS sequence"/>
</dbReference>
<feature type="region of interest" description="Disordered" evidence="1">
    <location>
        <begin position="1"/>
        <end position="130"/>
    </location>
</feature>
<evidence type="ECO:0000256" key="1">
    <source>
        <dbReference type="SAM" id="MobiDB-lite"/>
    </source>
</evidence>
<feature type="compositionally biased region" description="Basic and acidic residues" evidence="1">
    <location>
        <begin position="99"/>
        <end position="109"/>
    </location>
</feature>
<sequence>MGPGHPNSHGHPMGRPRPSDRHPNDRHPMDRRGMDRPPHLSMGNHPHPSGGLLPHRPMDRHPRAPMGPMGPPPHPATGHHPRPPMDHPPIRPPYQLHDAYAHSPEEAGHRYPRSNSGMLHRDDYPPPQMP</sequence>
<reference evidence="2" key="1">
    <citation type="journal article" date="2020" name="Stud. Mycol.">
        <title>101 Dothideomycetes genomes: a test case for predicting lifestyles and emergence of pathogens.</title>
        <authorList>
            <person name="Haridas S."/>
            <person name="Albert R."/>
            <person name="Binder M."/>
            <person name="Bloem J."/>
            <person name="Labutti K."/>
            <person name="Salamov A."/>
            <person name="Andreopoulos B."/>
            <person name="Baker S."/>
            <person name="Barry K."/>
            <person name="Bills G."/>
            <person name="Bluhm B."/>
            <person name="Cannon C."/>
            <person name="Castanera R."/>
            <person name="Culley D."/>
            <person name="Daum C."/>
            <person name="Ezra D."/>
            <person name="Gonzalez J."/>
            <person name="Henrissat B."/>
            <person name="Kuo A."/>
            <person name="Liang C."/>
            <person name="Lipzen A."/>
            <person name="Lutzoni F."/>
            <person name="Magnuson J."/>
            <person name="Mondo S."/>
            <person name="Nolan M."/>
            <person name="Ohm R."/>
            <person name="Pangilinan J."/>
            <person name="Park H.-J."/>
            <person name="Ramirez L."/>
            <person name="Alfaro M."/>
            <person name="Sun H."/>
            <person name="Tritt A."/>
            <person name="Yoshinaga Y."/>
            <person name="Zwiers L.-H."/>
            <person name="Turgeon B."/>
            <person name="Goodwin S."/>
            <person name="Spatafora J."/>
            <person name="Crous P."/>
            <person name="Grigoriev I."/>
        </authorList>
    </citation>
    <scope>NUCLEOTIDE SEQUENCE</scope>
    <source>
        <strain evidence="2">CBS 480.64</strain>
    </source>
</reference>
<accession>A0A6A7BX90</accession>
<evidence type="ECO:0000313" key="2">
    <source>
        <dbReference type="EMBL" id="KAF2859329.1"/>
    </source>
</evidence>
<feature type="compositionally biased region" description="Basic and acidic residues" evidence="1">
    <location>
        <begin position="17"/>
        <end position="38"/>
    </location>
</feature>
<name>A0A6A7BX90_9PEZI</name>
<dbReference type="AlphaFoldDB" id="A0A6A7BX90"/>